<feature type="chain" id="PRO_5024993769" evidence="1">
    <location>
        <begin position="21"/>
        <end position="812"/>
    </location>
</feature>
<keyword evidence="1" id="KW-0732">Signal</keyword>
<evidence type="ECO:0000313" key="4">
    <source>
        <dbReference type="Proteomes" id="UP000326570"/>
    </source>
</evidence>
<feature type="domain" description="PKD-like" evidence="2">
    <location>
        <begin position="645"/>
        <end position="722"/>
    </location>
</feature>
<keyword evidence="4" id="KW-1185">Reference proteome</keyword>
<evidence type="ECO:0000313" key="3">
    <source>
        <dbReference type="EMBL" id="KAA9340764.1"/>
    </source>
</evidence>
<dbReference type="Proteomes" id="UP000326570">
    <property type="component" value="Unassembled WGS sequence"/>
</dbReference>
<sequence length="812" mass="87995">MTIRYFILVSFLFLFQNASGQQKEGANWLFGGVGPSSPSVPGCFLNFNGSVPVAAPFDFIGNRGLGAATVSDKNGQLLFFSSSGHVATRNVVNGKYQEMPNGKLFGLPSTPTFSELTVQNPGNLDQYYIFIITNALFSRKHDLYRALVDMRLNNGFGDVINNSVQLIKKNVAPGMAAMLHINNQDTWVLSLNAAGDSLSSYQITSNGVAAPVYSVINGPLLSDGRIKSSPNSEMLVFPSVSGSEVYQFNRTSGSISFRYSLTIPDSTQRSFSYAFSSDNSKLYVGTWNKPRFPAGIYQYDLASGNSQQIQQSVNSIHSFGLASQVYDLQLAINGKIYFLSNDSSKYLGLVNYPNQYGASCGFNLKAINYLSKEFIVTLPALNQTLFRNAAILQAQAFKDTICLGDSVQLSAYGAGAERFRWQIANGLSAPSDTMANPFVKPTVTITYMVIGSSVFDQDTAFVKVTVLPKPGGVTLSGPASVCPNVQGVWYRAANAQRQRLVWGLNGGTILTNAGDSISVNWGNANAAAGVWVVPENYLGCPGDTVFFPVRVNVVLATQTPLGPDTLCQASASGIRYSVAPATGSVYTWGIQGGSITAGQGTAAARVNWTKLGTGKLWVQEESRTSTSHCFGVSDTLLVRTNPSPAGTASIYGPKQVFTFAEDQVYRVLNPEPGSVFDWQVTGGQIVAGHGTGSIAVNWDAAGEGIILLTETNQQGCSGNQARLSVEISGAPEPVFYNIFTPNNDNQNDAFVVRNLKWYAENELIIYNRWGTEVFRKRNYRNDWKATELSSGIYYYYFKAGGKSWKGWVEVLK</sequence>
<name>A0A5N1J4G9_9BACT</name>
<accession>A0A5N1J4G9</accession>
<dbReference type="AlphaFoldDB" id="A0A5N1J4G9"/>
<reference evidence="3 4" key="1">
    <citation type="submission" date="2019-09" db="EMBL/GenBank/DDBJ databases">
        <title>Genome sequence of Adhaeribacter sp. M2.</title>
        <authorList>
            <person name="Srinivasan S."/>
        </authorList>
    </citation>
    <scope>NUCLEOTIDE SEQUENCE [LARGE SCALE GENOMIC DNA]</scope>
    <source>
        <strain evidence="3 4">M2</strain>
    </source>
</reference>
<proteinExistence type="predicted"/>
<protein>
    <submittedName>
        <fullName evidence="3">Gliding motility-associated C-terminal domain-containing protein</fullName>
    </submittedName>
</protein>
<dbReference type="EMBL" id="VTWT01000002">
    <property type="protein sequence ID" value="KAA9340764.1"/>
    <property type="molecule type" value="Genomic_DNA"/>
</dbReference>
<comment type="caution">
    <text evidence="3">The sequence shown here is derived from an EMBL/GenBank/DDBJ whole genome shotgun (WGS) entry which is preliminary data.</text>
</comment>
<evidence type="ECO:0000259" key="2">
    <source>
        <dbReference type="Pfam" id="PF19408"/>
    </source>
</evidence>
<dbReference type="Pfam" id="PF19408">
    <property type="entry name" value="PKD_6"/>
    <property type="match status" value="2"/>
</dbReference>
<feature type="signal peptide" evidence="1">
    <location>
        <begin position="1"/>
        <end position="20"/>
    </location>
</feature>
<dbReference type="InterPro" id="IPR045829">
    <property type="entry name" value="PKD_6"/>
</dbReference>
<gene>
    <name evidence="3" type="ORF">F0P94_04875</name>
</gene>
<organism evidence="3 4">
    <name type="scientific">Adhaeribacter soli</name>
    <dbReference type="NCBI Taxonomy" id="2607655"/>
    <lineage>
        <taxon>Bacteria</taxon>
        <taxon>Pseudomonadati</taxon>
        <taxon>Bacteroidota</taxon>
        <taxon>Cytophagia</taxon>
        <taxon>Cytophagales</taxon>
        <taxon>Hymenobacteraceae</taxon>
        <taxon>Adhaeribacter</taxon>
    </lineage>
</organism>
<feature type="domain" description="PKD-like" evidence="2">
    <location>
        <begin position="561"/>
        <end position="627"/>
    </location>
</feature>
<dbReference type="SUPFAM" id="SSF82171">
    <property type="entry name" value="DPP6 N-terminal domain-like"/>
    <property type="match status" value="1"/>
</dbReference>
<evidence type="ECO:0000256" key="1">
    <source>
        <dbReference type="SAM" id="SignalP"/>
    </source>
</evidence>
<dbReference type="Pfam" id="PF13585">
    <property type="entry name" value="CHU_C"/>
    <property type="match status" value="1"/>
</dbReference>